<gene>
    <name evidence="1" type="ORF">CLIB1444_21S01156</name>
</gene>
<organism evidence="1 2">
    <name type="scientific">[Candida] jaroonii</name>
    <dbReference type="NCBI Taxonomy" id="467808"/>
    <lineage>
        <taxon>Eukaryota</taxon>
        <taxon>Fungi</taxon>
        <taxon>Dikarya</taxon>
        <taxon>Ascomycota</taxon>
        <taxon>Saccharomycotina</taxon>
        <taxon>Pichiomycetes</taxon>
        <taxon>Debaryomycetaceae</taxon>
        <taxon>Yamadazyma</taxon>
    </lineage>
</organism>
<evidence type="ECO:0000313" key="2">
    <source>
        <dbReference type="Proteomes" id="UP001152531"/>
    </source>
</evidence>
<proteinExistence type="predicted"/>
<evidence type="ECO:0000313" key="1">
    <source>
        <dbReference type="EMBL" id="CAH6723866.1"/>
    </source>
</evidence>
<comment type="caution">
    <text evidence="1">The sequence shown here is derived from an EMBL/GenBank/DDBJ whole genome shotgun (WGS) entry which is preliminary data.</text>
</comment>
<dbReference type="EMBL" id="CALSDN010000021">
    <property type="protein sequence ID" value="CAH6723866.1"/>
    <property type="molecule type" value="Genomic_DNA"/>
</dbReference>
<dbReference type="Proteomes" id="UP001152531">
    <property type="component" value="Unassembled WGS sequence"/>
</dbReference>
<reference evidence="1" key="1">
    <citation type="submission" date="2022-06" db="EMBL/GenBank/DDBJ databases">
        <authorList>
            <person name="Legras J.-L."/>
            <person name="Devillers H."/>
            <person name="Grondin C."/>
        </authorList>
    </citation>
    <scope>NUCLEOTIDE SEQUENCE</scope>
    <source>
        <strain evidence="1">CLIB 1444</strain>
    </source>
</reference>
<sequence length="278" mass="32094">MSQHNENNSLIDDLIDNDEPETTPMYASSQAPQAPQVIEPQIPQPKSHMFQLNFYKKFFDLNTEDFFEKIKNAINPFNHQLNLIKEDDEEITELYGFFWITGTLIFLMFVSSTGSNLLSNWLHSKKDKEYEYNFDLLTISISLFYGYNLIVPFILFSVTTWVLKFPERLSLTKMVSVFGYTNILWFPITIINFLIVLLINNEKHHTLLNILEWIIVSISGVVTGLSNLSKIGPVLLKNLSLIGDVDPQRNYYILMGSLIFAHMIFTVLVKISFFGISV</sequence>
<accession>A0ACA9YG18</accession>
<name>A0ACA9YG18_9ASCO</name>
<protein>
    <submittedName>
        <fullName evidence="1">Protein Yip5p</fullName>
    </submittedName>
</protein>
<keyword evidence="2" id="KW-1185">Reference proteome</keyword>